<reference evidence="1 2" key="1">
    <citation type="submission" date="2020-06" db="EMBL/GenBank/DDBJ databases">
        <title>Genome sequence of 2 isolates from Red Sea Mangroves.</title>
        <authorList>
            <person name="Sefrji F."/>
            <person name="Michoud G."/>
            <person name="Merlino G."/>
            <person name="Daffonchio D."/>
        </authorList>
    </citation>
    <scope>NUCLEOTIDE SEQUENCE [LARGE SCALE GENOMIC DNA]</scope>
    <source>
        <strain evidence="1 2">R1DC25</strain>
    </source>
</reference>
<name>A0A7S8HE64_9HYPH</name>
<evidence type="ECO:0008006" key="3">
    <source>
        <dbReference type="Google" id="ProtNLM"/>
    </source>
</evidence>
<dbReference type="KEGG" id="kmn:HW532_21575"/>
<dbReference type="AlphaFoldDB" id="A0A7S8HE64"/>
<dbReference type="Gene3D" id="3.90.550.40">
    <property type="match status" value="1"/>
</dbReference>
<protein>
    <recommendedName>
        <fullName evidence="3">Glycosyltransferase</fullName>
    </recommendedName>
</protein>
<organism evidence="1 2">
    <name type="scientific">Kaustia mangrovi</name>
    <dbReference type="NCBI Taxonomy" id="2593653"/>
    <lineage>
        <taxon>Bacteria</taxon>
        <taxon>Pseudomonadati</taxon>
        <taxon>Pseudomonadota</taxon>
        <taxon>Alphaproteobacteria</taxon>
        <taxon>Hyphomicrobiales</taxon>
        <taxon>Parvibaculaceae</taxon>
        <taxon>Kaustia</taxon>
    </lineage>
</organism>
<dbReference type="EMBL" id="CP058214">
    <property type="protein sequence ID" value="QPC45058.1"/>
    <property type="molecule type" value="Genomic_DNA"/>
</dbReference>
<evidence type="ECO:0000313" key="1">
    <source>
        <dbReference type="EMBL" id="QPC45058.1"/>
    </source>
</evidence>
<gene>
    <name evidence="1" type="ORF">HW532_21575</name>
</gene>
<dbReference type="SUPFAM" id="SSF53448">
    <property type="entry name" value="Nucleotide-diphospho-sugar transferases"/>
    <property type="match status" value="1"/>
</dbReference>
<keyword evidence="2" id="KW-1185">Reference proteome</keyword>
<evidence type="ECO:0000313" key="2">
    <source>
        <dbReference type="Proteomes" id="UP000593594"/>
    </source>
</evidence>
<accession>A0A7S8HE64</accession>
<dbReference type="Proteomes" id="UP000593594">
    <property type="component" value="Chromosome"/>
</dbReference>
<dbReference type="RefSeq" id="WP_213162431.1">
    <property type="nucleotide sequence ID" value="NZ_CP058214.1"/>
</dbReference>
<sequence length="233" mass="25361">MIQTSTTTEKEPVRVAILIPSLDHWVADFGLALAGLLRHVERTPTSGGERIEASVHNVRTSVLPQSRATLAEFALQNGADWALWLDSDMIFPADTLHRLLAHGKDLVSTNYPIRTVPRDGKVGPTAVTLDGNARLSFDGHGIVEAGSTGLAVCLMRVGLLETIDRPWFSHDNPTEGSSQQVGEDTYFFLKLRAAGHRLFVDRDLSREIGHVTQAPVYAGGLLSLPRKTVYSAA</sequence>
<proteinExistence type="predicted"/>
<dbReference type="InterPro" id="IPR029044">
    <property type="entry name" value="Nucleotide-diphossugar_trans"/>
</dbReference>